<sequence>MINDRKSFILILSFLGIIVFSANAQKEKPKPFEYAKLFTEKELKTKRLYANLGASTIKQYKEVFKLRLRSMGGFHGKIDAIPSFVDTLKNLQYLYVRGEALTTLPLSMEACKNMQFLHLSSNRFTEIPQVIFTFKHLKLLDLRANSFKEIPFDIGNFSELEYLYLGQNSALTLLQLDAMKKLTKLKNLDLTGTNIPLRQAKEIQKLLPNCKVLHD</sequence>
<dbReference type="EMBL" id="AAWS01000034">
    <property type="protein sequence ID" value="EAY26435.1"/>
    <property type="molecule type" value="Genomic_DNA"/>
</dbReference>
<dbReference type="InterPro" id="IPR032675">
    <property type="entry name" value="LRR_dom_sf"/>
</dbReference>
<dbReference type="InterPro" id="IPR050216">
    <property type="entry name" value="LRR_domain-containing"/>
</dbReference>
<keyword evidence="1" id="KW-0433">Leucine-rich repeat</keyword>
<dbReference type="AlphaFoldDB" id="A1ZT45"/>
<dbReference type="Gene3D" id="3.80.10.10">
    <property type="entry name" value="Ribonuclease Inhibitor"/>
    <property type="match status" value="1"/>
</dbReference>
<dbReference type="SUPFAM" id="SSF52058">
    <property type="entry name" value="L domain-like"/>
    <property type="match status" value="1"/>
</dbReference>
<dbReference type="OrthoDB" id="8532199at2"/>
<evidence type="ECO:0000313" key="4">
    <source>
        <dbReference type="Proteomes" id="UP000004095"/>
    </source>
</evidence>
<dbReference type="RefSeq" id="WP_002700970.1">
    <property type="nucleotide sequence ID" value="NZ_AAWS01000034.1"/>
</dbReference>
<evidence type="ECO:0000256" key="1">
    <source>
        <dbReference type="ARBA" id="ARBA00022614"/>
    </source>
</evidence>
<dbReference type="PANTHER" id="PTHR48051">
    <property type="match status" value="1"/>
</dbReference>
<dbReference type="Pfam" id="PF13855">
    <property type="entry name" value="LRR_8"/>
    <property type="match status" value="1"/>
</dbReference>
<reference evidence="3 4" key="1">
    <citation type="submission" date="2007-01" db="EMBL/GenBank/DDBJ databases">
        <authorList>
            <person name="Haygood M."/>
            <person name="Podell S."/>
            <person name="Anderson C."/>
            <person name="Hopkinson B."/>
            <person name="Roe K."/>
            <person name="Barbeau K."/>
            <person name="Gaasterland T."/>
            <person name="Ferriera S."/>
            <person name="Johnson J."/>
            <person name="Kravitz S."/>
            <person name="Beeson K."/>
            <person name="Sutton G."/>
            <person name="Rogers Y.-H."/>
            <person name="Friedman R."/>
            <person name="Frazier M."/>
            <person name="Venter J.C."/>
        </authorList>
    </citation>
    <scope>NUCLEOTIDE SEQUENCE [LARGE SCALE GENOMIC DNA]</scope>
    <source>
        <strain evidence="3 4">ATCC 23134</strain>
    </source>
</reference>
<dbReference type="Proteomes" id="UP000004095">
    <property type="component" value="Unassembled WGS sequence"/>
</dbReference>
<accession>A1ZT45</accession>
<proteinExistence type="predicted"/>
<keyword evidence="4" id="KW-1185">Reference proteome</keyword>
<gene>
    <name evidence="3" type="ORF">M23134_07030</name>
</gene>
<evidence type="ECO:0000313" key="3">
    <source>
        <dbReference type="EMBL" id="EAY26435.1"/>
    </source>
</evidence>
<organism evidence="3 4">
    <name type="scientific">Microscilla marina ATCC 23134</name>
    <dbReference type="NCBI Taxonomy" id="313606"/>
    <lineage>
        <taxon>Bacteria</taxon>
        <taxon>Pseudomonadati</taxon>
        <taxon>Bacteroidota</taxon>
        <taxon>Cytophagia</taxon>
        <taxon>Cytophagales</taxon>
        <taxon>Microscillaceae</taxon>
        <taxon>Microscilla</taxon>
    </lineage>
</organism>
<dbReference type="PANTHER" id="PTHR48051:SF1">
    <property type="entry name" value="RAS SUPPRESSOR PROTEIN 1"/>
    <property type="match status" value="1"/>
</dbReference>
<dbReference type="InterPro" id="IPR001611">
    <property type="entry name" value="Leu-rich_rpt"/>
</dbReference>
<dbReference type="eggNOG" id="COG4886">
    <property type="taxonomic scope" value="Bacteria"/>
</dbReference>
<dbReference type="GO" id="GO:0005737">
    <property type="term" value="C:cytoplasm"/>
    <property type="evidence" value="ECO:0007669"/>
    <property type="project" value="TreeGrafter"/>
</dbReference>
<comment type="caution">
    <text evidence="3">The sequence shown here is derived from an EMBL/GenBank/DDBJ whole genome shotgun (WGS) entry which is preliminary data.</text>
</comment>
<keyword evidence="2" id="KW-0677">Repeat</keyword>
<name>A1ZT45_MICM2</name>
<evidence type="ECO:0000256" key="2">
    <source>
        <dbReference type="ARBA" id="ARBA00022737"/>
    </source>
</evidence>
<protein>
    <submittedName>
        <fullName evidence="3">Cytoplasmic membrane protein</fullName>
    </submittedName>
</protein>